<name>A0A7S8E8W1_9CHLR</name>
<dbReference type="GO" id="GO:0016887">
    <property type="term" value="F:ATP hydrolysis activity"/>
    <property type="evidence" value="ECO:0007669"/>
    <property type="project" value="InterPro"/>
</dbReference>
<feature type="domain" description="ABC transporter" evidence="3">
    <location>
        <begin position="4"/>
        <end position="263"/>
    </location>
</feature>
<reference evidence="4 5" key="1">
    <citation type="submission" date="2020-02" db="EMBL/GenBank/DDBJ databases">
        <authorList>
            <person name="Zheng R.K."/>
            <person name="Sun C.M."/>
        </authorList>
    </citation>
    <scope>NUCLEOTIDE SEQUENCE [LARGE SCALE GENOMIC DNA]</scope>
    <source>
        <strain evidence="5">rifampicinis</strain>
    </source>
</reference>
<dbReference type="NCBIfam" id="NF000355">
    <property type="entry name" value="ribo_prot_ABC_F"/>
    <property type="match status" value="1"/>
</dbReference>
<dbReference type="InterPro" id="IPR003439">
    <property type="entry name" value="ABC_transporter-like_ATP-bd"/>
</dbReference>
<dbReference type="Pfam" id="PF12848">
    <property type="entry name" value="ABC_tran_Xtn"/>
    <property type="match status" value="1"/>
</dbReference>
<dbReference type="FunFam" id="3.40.50.300:FF:000011">
    <property type="entry name" value="Putative ABC transporter ATP-binding component"/>
    <property type="match status" value="1"/>
</dbReference>
<dbReference type="SUPFAM" id="SSF52540">
    <property type="entry name" value="P-loop containing nucleoside triphosphate hydrolases"/>
    <property type="match status" value="2"/>
</dbReference>
<dbReference type="InterPro" id="IPR027417">
    <property type="entry name" value="P-loop_NTPase"/>
</dbReference>
<dbReference type="Proteomes" id="UP000594468">
    <property type="component" value="Chromosome"/>
</dbReference>
<evidence type="ECO:0000313" key="4">
    <source>
        <dbReference type="EMBL" id="QPC82540.1"/>
    </source>
</evidence>
<keyword evidence="1" id="KW-0547">Nucleotide-binding</keyword>
<dbReference type="PANTHER" id="PTHR42855">
    <property type="entry name" value="ABC TRANSPORTER ATP-BINDING SUBUNIT"/>
    <property type="match status" value="1"/>
</dbReference>
<dbReference type="InterPro" id="IPR003593">
    <property type="entry name" value="AAA+_ATPase"/>
</dbReference>
<keyword evidence="5" id="KW-1185">Reference proteome</keyword>
<dbReference type="RefSeq" id="WP_195170609.1">
    <property type="nucleotide sequence ID" value="NZ_CP062983.1"/>
</dbReference>
<dbReference type="AlphaFoldDB" id="A0A7S8E8W1"/>
<dbReference type="InterPro" id="IPR051309">
    <property type="entry name" value="ABCF_ATPase"/>
</dbReference>
<dbReference type="PANTHER" id="PTHR42855:SF2">
    <property type="entry name" value="DRUG RESISTANCE ABC TRANSPORTER,ATP-BINDING PROTEIN"/>
    <property type="match status" value="1"/>
</dbReference>
<dbReference type="EMBL" id="CP062983">
    <property type="protein sequence ID" value="QPC82540.1"/>
    <property type="molecule type" value="Genomic_DNA"/>
</dbReference>
<dbReference type="InterPro" id="IPR032781">
    <property type="entry name" value="ABC_tran_Xtn"/>
</dbReference>
<sequence length="549" mass="61642">MNILELHHVRVNYLGRDIFTDITYALGDRDRIGLVGPNGAGKSTLIKLIMGMIAPESGHIVRHGAQHLGYLPQDIELPSGMTLLEVAMILPPQLKAIEAELAAIEAKLAEPEVYGHPSRLQKVLTEQEQVLARYDRLNGPRHASQVKKLLSILGFTAGDYDLPSESLSGGQKKLIKIVQLSVAAPNILLLDEPDNHLDVDGKQNLERFINQYPGCVLIVSHDRYLLDEVATKIIELENGKLTEYIGNYTAYTTEKELARLRQQQAYIAQQKEIARIEAAIARFELWASMVVDERHIKQARSRRKMLDRMEANGEIIEKVVDPRMMNLSITGSRGSKEALSLKELGMAFDDDLLFYDVNFLLRHGERVGLVGANGVGKSVLFKLILGQLQPYEGTVKIGPSCTVGYYSQEHQTLVPWLDRTPLDLIRDLKTGSEGQAVSFLTNMLFKYQQVRQPIRTLSGGERSRLQLAILMLQEPNLLLLDEPTNNLDIASVEVLEKTLDEFQGSILTISHDRYFLDRVVDRIIELRDGTLFTYEGGYTDYANEALKVT</sequence>
<protein>
    <submittedName>
        <fullName evidence="4">ABC-F family ATP-binding cassette domain-containing protein</fullName>
    </submittedName>
</protein>
<dbReference type="GO" id="GO:0005524">
    <property type="term" value="F:ATP binding"/>
    <property type="evidence" value="ECO:0007669"/>
    <property type="project" value="UniProtKB-KW"/>
</dbReference>
<evidence type="ECO:0000259" key="3">
    <source>
        <dbReference type="PROSITE" id="PS50893"/>
    </source>
</evidence>
<keyword evidence="2 4" id="KW-0067">ATP-binding</keyword>
<evidence type="ECO:0000256" key="2">
    <source>
        <dbReference type="ARBA" id="ARBA00022840"/>
    </source>
</evidence>
<dbReference type="SMART" id="SM00382">
    <property type="entry name" value="AAA"/>
    <property type="match status" value="2"/>
</dbReference>
<gene>
    <name evidence="4" type="ORF">G4Y79_23105</name>
</gene>
<dbReference type="PROSITE" id="PS50893">
    <property type="entry name" value="ABC_TRANSPORTER_2"/>
    <property type="match status" value="2"/>
</dbReference>
<accession>A0A7S8E8W1</accession>
<dbReference type="InterPro" id="IPR017871">
    <property type="entry name" value="ABC_transporter-like_CS"/>
</dbReference>
<dbReference type="CDD" id="cd03221">
    <property type="entry name" value="ABCF_EF-3"/>
    <property type="match status" value="2"/>
</dbReference>
<organism evidence="4 5">
    <name type="scientific">Phototrophicus methaneseepsis</name>
    <dbReference type="NCBI Taxonomy" id="2710758"/>
    <lineage>
        <taxon>Bacteria</taxon>
        <taxon>Bacillati</taxon>
        <taxon>Chloroflexota</taxon>
        <taxon>Candidatus Thermofontia</taxon>
        <taxon>Phototrophicales</taxon>
        <taxon>Phototrophicaceae</taxon>
        <taxon>Phototrophicus</taxon>
    </lineage>
</organism>
<evidence type="ECO:0000313" key="5">
    <source>
        <dbReference type="Proteomes" id="UP000594468"/>
    </source>
</evidence>
<feature type="domain" description="ABC transporter" evidence="3">
    <location>
        <begin position="339"/>
        <end position="548"/>
    </location>
</feature>
<dbReference type="Pfam" id="PF00005">
    <property type="entry name" value="ABC_tran"/>
    <property type="match status" value="2"/>
</dbReference>
<dbReference type="PROSITE" id="PS00211">
    <property type="entry name" value="ABC_TRANSPORTER_1"/>
    <property type="match status" value="2"/>
</dbReference>
<proteinExistence type="predicted"/>
<dbReference type="KEGG" id="pmet:G4Y79_23105"/>
<evidence type="ECO:0000256" key="1">
    <source>
        <dbReference type="ARBA" id="ARBA00022741"/>
    </source>
</evidence>
<dbReference type="Gene3D" id="3.40.50.300">
    <property type="entry name" value="P-loop containing nucleotide triphosphate hydrolases"/>
    <property type="match status" value="2"/>
</dbReference>